<evidence type="ECO:0000256" key="4">
    <source>
        <dbReference type="ARBA" id="ARBA00022989"/>
    </source>
</evidence>
<feature type="transmembrane region" description="Helical" evidence="6">
    <location>
        <begin position="72"/>
        <end position="92"/>
    </location>
</feature>
<evidence type="ECO:0000256" key="5">
    <source>
        <dbReference type="ARBA" id="ARBA00023136"/>
    </source>
</evidence>
<evidence type="ECO:0000313" key="7">
    <source>
        <dbReference type="EMBL" id="MBC8579574.1"/>
    </source>
</evidence>
<feature type="transmembrane region" description="Helical" evidence="6">
    <location>
        <begin position="237"/>
        <end position="257"/>
    </location>
</feature>
<name>A0A926EFW3_9FIRM</name>
<feature type="transmembrane region" description="Helical" evidence="6">
    <location>
        <begin position="6"/>
        <end position="30"/>
    </location>
</feature>
<proteinExistence type="inferred from homology"/>
<comment type="subcellular location">
    <subcellularLocation>
        <location evidence="6">Cell membrane</location>
        <topology evidence="6">Multi-pass membrane protein</topology>
    </subcellularLocation>
    <subcellularLocation>
        <location evidence="1">Membrane</location>
        <topology evidence="1">Multi-pass membrane protein</topology>
    </subcellularLocation>
</comment>
<dbReference type="Pfam" id="PF01925">
    <property type="entry name" value="TauE"/>
    <property type="match status" value="1"/>
</dbReference>
<feature type="transmembrane region" description="Helical" evidence="6">
    <location>
        <begin position="99"/>
        <end position="116"/>
    </location>
</feature>
<comment type="caution">
    <text evidence="7">The sequence shown here is derived from an EMBL/GenBank/DDBJ whole genome shotgun (WGS) entry which is preliminary data.</text>
</comment>
<dbReference type="GO" id="GO:0005886">
    <property type="term" value="C:plasma membrane"/>
    <property type="evidence" value="ECO:0007669"/>
    <property type="project" value="UniProtKB-SubCell"/>
</dbReference>
<evidence type="ECO:0000256" key="6">
    <source>
        <dbReference type="RuleBase" id="RU363041"/>
    </source>
</evidence>
<comment type="similarity">
    <text evidence="2 6">Belongs to the 4-toluene sulfonate uptake permease (TSUP) (TC 2.A.102) family.</text>
</comment>
<feature type="transmembrane region" description="Helical" evidence="6">
    <location>
        <begin position="136"/>
        <end position="162"/>
    </location>
</feature>
<dbReference type="EMBL" id="JACRSY010000011">
    <property type="protein sequence ID" value="MBC8579574.1"/>
    <property type="molecule type" value="Genomic_DNA"/>
</dbReference>
<feature type="transmembrane region" description="Helical" evidence="6">
    <location>
        <begin position="174"/>
        <end position="196"/>
    </location>
</feature>
<dbReference type="PANTHER" id="PTHR43701:SF2">
    <property type="entry name" value="MEMBRANE TRANSPORTER PROTEIN YJNA-RELATED"/>
    <property type="match status" value="1"/>
</dbReference>
<gene>
    <name evidence="7" type="ORF">H8718_08530</name>
</gene>
<keyword evidence="4 6" id="KW-1133">Transmembrane helix</keyword>
<reference evidence="7" key="1">
    <citation type="submission" date="2020-08" db="EMBL/GenBank/DDBJ databases">
        <title>Genome public.</title>
        <authorList>
            <person name="Liu C."/>
            <person name="Sun Q."/>
        </authorList>
    </citation>
    <scope>NUCLEOTIDE SEQUENCE</scope>
    <source>
        <strain evidence="7">NSJ-12</strain>
    </source>
</reference>
<evidence type="ECO:0000256" key="3">
    <source>
        <dbReference type="ARBA" id="ARBA00022692"/>
    </source>
</evidence>
<evidence type="ECO:0000256" key="2">
    <source>
        <dbReference type="ARBA" id="ARBA00009142"/>
    </source>
</evidence>
<dbReference type="PANTHER" id="PTHR43701">
    <property type="entry name" value="MEMBRANE TRANSPORTER PROTEIN MJ0441-RELATED"/>
    <property type="match status" value="1"/>
</dbReference>
<dbReference type="RefSeq" id="WP_249332581.1">
    <property type="nucleotide sequence ID" value="NZ_JACRSY010000011.1"/>
</dbReference>
<feature type="transmembrane region" description="Helical" evidence="6">
    <location>
        <begin position="42"/>
        <end position="60"/>
    </location>
</feature>
<feature type="transmembrane region" description="Helical" evidence="6">
    <location>
        <begin position="202"/>
        <end position="225"/>
    </location>
</feature>
<dbReference type="AlphaFoldDB" id="A0A926EFW3"/>
<keyword evidence="5 6" id="KW-0472">Membrane</keyword>
<sequence>MFFILSLANLIVGVLVGISGIAGFLLPITYAGLLAMPLSSSLALSFTSFLTSGVIGAYKYHKNGQVHLKSGTVLSIGSLIGGLIGVQLNLLIPMPIAKILLYLVVLFSGLSILLKKDATQTDETQELPSHSLLNHIPFAILLGIVTGTICSLSGAGGPVLVMPLMVSLGMPIRLAVGTSLFNSIFIALPACIGYIAQCDLTSLWPLILASIFFQSIGVLTGAKIAGKINIKLLKRSVAFLSIGVSIYMLYSAITSLIL</sequence>
<keyword evidence="8" id="KW-1185">Reference proteome</keyword>
<evidence type="ECO:0000313" key="8">
    <source>
        <dbReference type="Proteomes" id="UP000655830"/>
    </source>
</evidence>
<evidence type="ECO:0000256" key="1">
    <source>
        <dbReference type="ARBA" id="ARBA00004141"/>
    </source>
</evidence>
<dbReference type="Proteomes" id="UP000655830">
    <property type="component" value="Unassembled WGS sequence"/>
</dbReference>
<protein>
    <recommendedName>
        <fullName evidence="6">Probable membrane transporter protein</fullName>
    </recommendedName>
</protein>
<dbReference type="InterPro" id="IPR051598">
    <property type="entry name" value="TSUP/Inactive_protease-like"/>
</dbReference>
<keyword evidence="6" id="KW-1003">Cell membrane</keyword>
<organism evidence="7 8">
    <name type="scientific">Zhenhengia yiwuensis</name>
    <dbReference type="NCBI Taxonomy" id="2763666"/>
    <lineage>
        <taxon>Bacteria</taxon>
        <taxon>Bacillati</taxon>
        <taxon>Bacillota</taxon>
        <taxon>Clostridia</taxon>
        <taxon>Lachnospirales</taxon>
        <taxon>Lachnospiraceae</taxon>
        <taxon>Zhenhengia</taxon>
    </lineage>
</organism>
<keyword evidence="3 6" id="KW-0812">Transmembrane</keyword>
<accession>A0A926EFW3</accession>
<dbReference type="InterPro" id="IPR002781">
    <property type="entry name" value="TM_pro_TauE-like"/>
</dbReference>